<comment type="subcellular location">
    <subcellularLocation>
        <location evidence="1">Nucleus</location>
    </subcellularLocation>
</comment>
<keyword evidence="2" id="KW-0479">Metal-binding</keyword>
<keyword evidence="11" id="KW-1185">Reference proteome</keyword>
<dbReference type="SUPFAM" id="SSF57701">
    <property type="entry name" value="Zn2/Cys6 DNA-binding domain"/>
    <property type="match status" value="1"/>
</dbReference>
<evidence type="ECO:0000256" key="7">
    <source>
        <dbReference type="ARBA" id="ARBA00023242"/>
    </source>
</evidence>
<keyword evidence="6" id="KW-0804">Transcription</keyword>
<keyword evidence="4" id="KW-0805">Transcription regulation</keyword>
<dbReference type="PANTHER" id="PTHR31313:SF81">
    <property type="entry name" value="TY1 ENHANCER ACTIVATOR"/>
    <property type="match status" value="1"/>
</dbReference>
<evidence type="ECO:0000256" key="8">
    <source>
        <dbReference type="SAM" id="MobiDB-lite"/>
    </source>
</evidence>
<dbReference type="AlphaFoldDB" id="A0A6A6IFX0"/>
<protein>
    <recommendedName>
        <fullName evidence="9">Zn(2)-C6 fungal-type domain-containing protein</fullName>
    </recommendedName>
</protein>
<dbReference type="InterPro" id="IPR051615">
    <property type="entry name" value="Transcr_Regulatory_Elem"/>
</dbReference>
<dbReference type="RefSeq" id="XP_033684479.1">
    <property type="nucleotide sequence ID" value="XM_033833357.1"/>
</dbReference>
<dbReference type="GO" id="GO:0005634">
    <property type="term" value="C:nucleus"/>
    <property type="evidence" value="ECO:0007669"/>
    <property type="project" value="UniProtKB-SubCell"/>
</dbReference>
<dbReference type="GeneID" id="54586687"/>
<dbReference type="Gene3D" id="4.10.240.10">
    <property type="entry name" value="Zn(2)-C6 fungal-type DNA-binding domain"/>
    <property type="match status" value="1"/>
</dbReference>
<evidence type="ECO:0000256" key="5">
    <source>
        <dbReference type="ARBA" id="ARBA00023125"/>
    </source>
</evidence>
<dbReference type="PANTHER" id="PTHR31313">
    <property type="entry name" value="TY1 ENHANCER ACTIVATOR"/>
    <property type="match status" value="1"/>
</dbReference>
<evidence type="ECO:0000256" key="1">
    <source>
        <dbReference type="ARBA" id="ARBA00004123"/>
    </source>
</evidence>
<dbReference type="Pfam" id="PF00172">
    <property type="entry name" value="Zn_clus"/>
    <property type="match status" value="1"/>
</dbReference>
<dbReference type="CDD" id="cd12148">
    <property type="entry name" value="fungal_TF_MHR"/>
    <property type="match status" value="1"/>
</dbReference>
<accession>A0A6A6IFX0</accession>
<evidence type="ECO:0000259" key="9">
    <source>
        <dbReference type="PROSITE" id="PS50048"/>
    </source>
</evidence>
<keyword evidence="7" id="KW-0539">Nucleus</keyword>
<dbReference type="EMBL" id="ML987195">
    <property type="protein sequence ID" value="KAF2249475.1"/>
    <property type="molecule type" value="Genomic_DNA"/>
</dbReference>
<dbReference type="GO" id="GO:0003677">
    <property type="term" value="F:DNA binding"/>
    <property type="evidence" value="ECO:0007669"/>
    <property type="project" value="UniProtKB-KW"/>
</dbReference>
<dbReference type="InterPro" id="IPR036864">
    <property type="entry name" value="Zn2-C6_fun-type_DNA-bd_sf"/>
</dbReference>
<evidence type="ECO:0000256" key="4">
    <source>
        <dbReference type="ARBA" id="ARBA00023015"/>
    </source>
</evidence>
<organism evidence="10 11">
    <name type="scientific">Trematosphaeria pertusa</name>
    <dbReference type="NCBI Taxonomy" id="390896"/>
    <lineage>
        <taxon>Eukaryota</taxon>
        <taxon>Fungi</taxon>
        <taxon>Dikarya</taxon>
        <taxon>Ascomycota</taxon>
        <taxon>Pezizomycotina</taxon>
        <taxon>Dothideomycetes</taxon>
        <taxon>Pleosporomycetidae</taxon>
        <taxon>Pleosporales</taxon>
        <taxon>Massarineae</taxon>
        <taxon>Trematosphaeriaceae</taxon>
        <taxon>Trematosphaeria</taxon>
    </lineage>
</organism>
<keyword evidence="3" id="KW-0862">Zinc</keyword>
<feature type="region of interest" description="Disordered" evidence="8">
    <location>
        <begin position="83"/>
        <end position="214"/>
    </location>
</feature>
<feature type="domain" description="Zn(2)-C6 fungal-type" evidence="9">
    <location>
        <begin position="24"/>
        <end position="57"/>
    </location>
</feature>
<name>A0A6A6IFX0_9PLEO</name>
<dbReference type="PROSITE" id="PS50048">
    <property type="entry name" value="ZN2_CY6_FUNGAL_2"/>
    <property type="match status" value="1"/>
</dbReference>
<feature type="compositionally biased region" description="Polar residues" evidence="8">
    <location>
        <begin position="158"/>
        <end position="174"/>
    </location>
</feature>
<evidence type="ECO:0000256" key="2">
    <source>
        <dbReference type="ARBA" id="ARBA00022723"/>
    </source>
</evidence>
<reference evidence="10" key="1">
    <citation type="journal article" date="2020" name="Stud. Mycol.">
        <title>101 Dothideomycetes genomes: a test case for predicting lifestyles and emergence of pathogens.</title>
        <authorList>
            <person name="Haridas S."/>
            <person name="Albert R."/>
            <person name="Binder M."/>
            <person name="Bloem J."/>
            <person name="Labutti K."/>
            <person name="Salamov A."/>
            <person name="Andreopoulos B."/>
            <person name="Baker S."/>
            <person name="Barry K."/>
            <person name="Bills G."/>
            <person name="Bluhm B."/>
            <person name="Cannon C."/>
            <person name="Castanera R."/>
            <person name="Culley D."/>
            <person name="Daum C."/>
            <person name="Ezra D."/>
            <person name="Gonzalez J."/>
            <person name="Henrissat B."/>
            <person name="Kuo A."/>
            <person name="Liang C."/>
            <person name="Lipzen A."/>
            <person name="Lutzoni F."/>
            <person name="Magnuson J."/>
            <person name="Mondo S."/>
            <person name="Nolan M."/>
            <person name="Ohm R."/>
            <person name="Pangilinan J."/>
            <person name="Park H.-J."/>
            <person name="Ramirez L."/>
            <person name="Alfaro M."/>
            <person name="Sun H."/>
            <person name="Tritt A."/>
            <person name="Yoshinaga Y."/>
            <person name="Zwiers L.-H."/>
            <person name="Turgeon B."/>
            <person name="Goodwin S."/>
            <person name="Spatafora J."/>
            <person name="Crous P."/>
            <person name="Grigoriev I."/>
        </authorList>
    </citation>
    <scope>NUCLEOTIDE SEQUENCE</scope>
    <source>
        <strain evidence="10">CBS 122368</strain>
    </source>
</reference>
<dbReference type="GO" id="GO:0008270">
    <property type="term" value="F:zinc ion binding"/>
    <property type="evidence" value="ECO:0007669"/>
    <property type="project" value="InterPro"/>
</dbReference>
<evidence type="ECO:0000256" key="3">
    <source>
        <dbReference type="ARBA" id="ARBA00022833"/>
    </source>
</evidence>
<dbReference type="Proteomes" id="UP000800094">
    <property type="component" value="Unassembled WGS sequence"/>
</dbReference>
<dbReference type="SMART" id="SM00066">
    <property type="entry name" value="GAL4"/>
    <property type="match status" value="1"/>
</dbReference>
<dbReference type="CDD" id="cd00067">
    <property type="entry name" value="GAL4"/>
    <property type="match status" value="1"/>
</dbReference>
<dbReference type="OrthoDB" id="10261408at2759"/>
<evidence type="ECO:0000256" key="6">
    <source>
        <dbReference type="ARBA" id="ARBA00023163"/>
    </source>
</evidence>
<gene>
    <name evidence="10" type="ORF">BU26DRAFT_565121</name>
</gene>
<dbReference type="InterPro" id="IPR001138">
    <property type="entry name" value="Zn2Cys6_DnaBD"/>
</dbReference>
<evidence type="ECO:0000313" key="11">
    <source>
        <dbReference type="Proteomes" id="UP000800094"/>
    </source>
</evidence>
<keyword evidence="5" id="KW-0238">DNA-binding</keyword>
<feature type="compositionally biased region" description="Polar residues" evidence="8">
    <location>
        <begin position="96"/>
        <end position="116"/>
    </location>
</feature>
<evidence type="ECO:0000313" key="10">
    <source>
        <dbReference type="EMBL" id="KAF2249475.1"/>
    </source>
</evidence>
<proteinExistence type="predicted"/>
<sequence length="366" mass="40685">MSMPPAQPAHAEERPPKRTKIRLACQECRDRKIRCDGGRPTCNACARKKLGPEHCIYIEPHNEVAPSYVRSLESRIRELEERPDRDRGFIRKRIPQAQTGVPFSTPHSQTPTQQDHAQMKDPKGYPCSSPLRRYDGERSLPSIHNVLGSDYPSHLNHRQQSAPLNAQNGPNTESPFPGAYASPEPPYRSDSFNVEQRRNASPLHGQTGSLSAFQPDLGGIIHEQKSRAAADNPEIEDTLPNSHSDEALEAQRASAMGATAGTPPSATVTGSVFLGPSSAAAFMKEVQKTSSVWKRTHSDFVGDGVASSTASRASRPRSRKEKELVRTLMEELVLPPRRVADAHLNNYWKHVYPLYPILHKPSFMKR</sequence>
<dbReference type="GO" id="GO:0000981">
    <property type="term" value="F:DNA-binding transcription factor activity, RNA polymerase II-specific"/>
    <property type="evidence" value="ECO:0007669"/>
    <property type="project" value="InterPro"/>
</dbReference>